<keyword evidence="4 9" id="KW-0808">Transferase</keyword>
<dbReference type="GO" id="GO:0033818">
    <property type="term" value="F:beta-ketoacyl-acyl-carrier-protein synthase III activity"/>
    <property type="evidence" value="ECO:0007669"/>
    <property type="project" value="UniProtKB-UniRule"/>
</dbReference>
<feature type="region of interest" description="ACP-binding" evidence="9">
    <location>
        <begin position="257"/>
        <end position="261"/>
    </location>
</feature>
<comment type="similarity">
    <text evidence="1 9">Belongs to the thiolase-like superfamily. FabH family.</text>
</comment>
<dbReference type="Pfam" id="PF08545">
    <property type="entry name" value="ACP_syn_III"/>
    <property type="match status" value="1"/>
</dbReference>
<dbReference type="InterPro" id="IPR004655">
    <property type="entry name" value="FabH"/>
</dbReference>
<dbReference type="InterPro" id="IPR016039">
    <property type="entry name" value="Thiolase-like"/>
</dbReference>
<dbReference type="NCBIfam" id="TIGR00747">
    <property type="entry name" value="fabH"/>
    <property type="match status" value="1"/>
</dbReference>
<comment type="pathway">
    <text evidence="9">Lipid metabolism; fatty acid biosynthesis.</text>
</comment>
<dbReference type="Pfam" id="PF08541">
    <property type="entry name" value="ACP_syn_III_C"/>
    <property type="match status" value="1"/>
</dbReference>
<evidence type="ECO:0000256" key="4">
    <source>
        <dbReference type="ARBA" id="ARBA00022679"/>
    </source>
</evidence>
<evidence type="ECO:0000256" key="7">
    <source>
        <dbReference type="ARBA" id="ARBA00023160"/>
    </source>
</evidence>
<keyword evidence="2 9" id="KW-0963">Cytoplasm</keyword>
<feature type="domain" description="Beta-ketoacyl-[acyl-carrier-protein] synthase III N-terminal" evidence="11">
    <location>
        <begin position="110"/>
        <end position="191"/>
    </location>
</feature>
<dbReference type="HAMAP" id="MF_01815">
    <property type="entry name" value="FabH"/>
    <property type="match status" value="1"/>
</dbReference>
<feature type="domain" description="Beta-ketoacyl-[acyl-carrier-protein] synthase III C-terminal" evidence="10">
    <location>
        <begin position="241"/>
        <end position="329"/>
    </location>
</feature>
<comment type="subcellular location">
    <subcellularLocation>
        <location evidence="9">Cytoplasm</location>
    </subcellularLocation>
</comment>
<dbReference type="RefSeq" id="WP_004092540.1">
    <property type="nucleotide sequence ID" value="NZ_AFGF01000017.1"/>
</dbReference>
<keyword evidence="6 9" id="KW-0443">Lipid metabolism</keyword>
<evidence type="ECO:0000256" key="1">
    <source>
        <dbReference type="ARBA" id="ARBA00008642"/>
    </source>
</evidence>
<dbReference type="eggNOG" id="COG0332">
    <property type="taxonomic scope" value="Bacteria"/>
</dbReference>
<dbReference type="STRING" id="1009370.ALO_02651"/>
<keyword evidence="8 9" id="KW-0012">Acyltransferase</keyword>
<feature type="active site" evidence="9">
    <location>
        <position position="286"/>
    </location>
</feature>
<accession>F7NER5</accession>
<dbReference type="GO" id="GO:0044550">
    <property type="term" value="P:secondary metabolite biosynthetic process"/>
    <property type="evidence" value="ECO:0007669"/>
    <property type="project" value="TreeGrafter"/>
</dbReference>
<dbReference type="Proteomes" id="UP000003240">
    <property type="component" value="Unassembled WGS sequence"/>
</dbReference>
<dbReference type="SUPFAM" id="SSF53901">
    <property type="entry name" value="Thiolase-like"/>
    <property type="match status" value="1"/>
</dbReference>
<evidence type="ECO:0000313" key="13">
    <source>
        <dbReference type="Proteomes" id="UP000003240"/>
    </source>
</evidence>
<evidence type="ECO:0000256" key="9">
    <source>
        <dbReference type="HAMAP-Rule" id="MF_01815"/>
    </source>
</evidence>
<evidence type="ECO:0000256" key="2">
    <source>
        <dbReference type="ARBA" id="ARBA00022490"/>
    </source>
</evidence>
<comment type="catalytic activity">
    <reaction evidence="9">
        <text>malonyl-[ACP] + acetyl-CoA + H(+) = 3-oxobutanoyl-[ACP] + CO2 + CoA</text>
        <dbReference type="Rhea" id="RHEA:12080"/>
        <dbReference type="Rhea" id="RHEA-COMP:9623"/>
        <dbReference type="Rhea" id="RHEA-COMP:9625"/>
        <dbReference type="ChEBI" id="CHEBI:15378"/>
        <dbReference type="ChEBI" id="CHEBI:16526"/>
        <dbReference type="ChEBI" id="CHEBI:57287"/>
        <dbReference type="ChEBI" id="CHEBI:57288"/>
        <dbReference type="ChEBI" id="CHEBI:78449"/>
        <dbReference type="ChEBI" id="CHEBI:78450"/>
        <dbReference type="EC" id="2.3.1.180"/>
    </reaction>
</comment>
<dbReference type="Gene3D" id="3.40.47.10">
    <property type="match status" value="1"/>
</dbReference>
<evidence type="ECO:0000313" key="12">
    <source>
        <dbReference type="EMBL" id="EGO65476.1"/>
    </source>
</evidence>
<keyword evidence="9" id="KW-0511">Multifunctional enzyme</keyword>
<dbReference type="EMBL" id="AFGF01000017">
    <property type="protein sequence ID" value="EGO65476.1"/>
    <property type="molecule type" value="Genomic_DNA"/>
</dbReference>
<comment type="subunit">
    <text evidence="9">Homodimer.</text>
</comment>
<evidence type="ECO:0000256" key="6">
    <source>
        <dbReference type="ARBA" id="ARBA00023098"/>
    </source>
</evidence>
<comment type="function">
    <text evidence="9">Catalyzes the condensation reaction of fatty acid synthesis by the addition to an acyl acceptor of two carbons from malonyl-ACP. Catalyzes the first condensation reaction which initiates fatty acid synthesis and may therefore play a role in governing the total rate of fatty acid production. Possesses both acetoacetyl-ACP synthase and acetyl transacylase activities. Its substrate specificity determines the biosynthesis of branched-chain and/or straight-chain of fatty acids.</text>
</comment>
<comment type="caution">
    <text evidence="12">The sequence shown here is derived from an EMBL/GenBank/DDBJ whole genome shotgun (WGS) entry which is preliminary data.</text>
</comment>
<protein>
    <recommendedName>
        <fullName evidence="9">Beta-ketoacyl-[acyl-carrier-protein] synthase III</fullName>
        <shortName evidence="9">Beta-ketoacyl-ACP synthase III</shortName>
        <shortName evidence="9">KAS III</shortName>
        <ecNumber evidence="9">2.3.1.180</ecNumber>
    </recommendedName>
    <alternativeName>
        <fullName evidence="9">3-oxoacyl-[acyl-carrier-protein] synthase 3</fullName>
    </alternativeName>
    <alternativeName>
        <fullName evidence="9">3-oxoacyl-[acyl-carrier-protein] synthase III</fullName>
    </alternativeName>
</protein>
<keyword evidence="7 9" id="KW-0275">Fatty acid biosynthesis</keyword>
<gene>
    <name evidence="9" type="primary">fabH</name>
    <name evidence="12" type="ORF">ALO_02651</name>
</gene>
<proteinExistence type="inferred from homology"/>
<dbReference type="GO" id="GO:0005737">
    <property type="term" value="C:cytoplasm"/>
    <property type="evidence" value="ECO:0007669"/>
    <property type="project" value="UniProtKB-SubCell"/>
</dbReference>
<keyword evidence="3 9" id="KW-0444">Lipid biosynthesis</keyword>
<evidence type="ECO:0000256" key="5">
    <source>
        <dbReference type="ARBA" id="ARBA00022832"/>
    </source>
</evidence>
<dbReference type="AlphaFoldDB" id="F7NER5"/>
<sequence>MNINSRSKITGVGAYVPQRKLTNHDLESMVDTTDEWITRRTGVKERRLAGKEEFASDLAIKAVENLIAKYDIRVDDVDMVIVTTFTADHLTPSVSAIVQGHFDMKQAGTMDLNAACTGFVYGLCVADSLITAGHSNKVLVVASEVLSKIVDYSDRNTCILFGDAAAAMLLERAGETSGTGSFLASYFTSDGTLAPNITCSNLSETVNGQEVGKTRLFQQEGKFLYEYVVKNIPEGVYNLLGRSNLTLGDIQWFVPHSANLRMIKALCERLNFPLQSTLISNELYGNTSSASIPLAIWLALEESSIKTGDKMILYGFGAGLTHGGVVIEW</sequence>
<keyword evidence="5 9" id="KW-0276">Fatty acid metabolism</keyword>
<dbReference type="UniPathway" id="UPA00094"/>
<dbReference type="GO" id="GO:0006633">
    <property type="term" value="P:fatty acid biosynthetic process"/>
    <property type="evidence" value="ECO:0007669"/>
    <property type="project" value="UniProtKB-UniRule"/>
</dbReference>
<dbReference type="PANTHER" id="PTHR34069">
    <property type="entry name" value="3-OXOACYL-[ACYL-CARRIER-PROTEIN] SYNTHASE 3"/>
    <property type="match status" value="1"/>
</dbReference>
<dbReference type="PANTHER" id="PTHR34069:SF2">
    <property type="entry name" value="BETA-KETOACYL-[ACYL-CARRIER-PROTEIN] SYNTHASE III"/>
    <property type="match status" value="1"/>
</dbReference>
<reference evidence="12 13" key="1">
    <citation type="journal article" date="2011" name="EMBO J.">
        <title>Structural diversity of bacterial flagellar motors.</title>
        <authorList>
            <person name="Chen S."/>
            <person name="Beeby M."/>
            <person name="Murphy G.E."/>
            <person name="Leadbetter J.R."/>
            <person name="Hendrixson D.R."/>
            <person name="Briegel A."/>
            <person name="Li Z."/>
            <person name="Shi J."/>
            <person name="Tocheva E.I."/>
            <person name="Muller A."/>
            <person name="Dobro M.J."/>
            <person name="Jensen G.J."/>
        </authorList>
    </citation>
    <scope>NUCLEOTIDE SEQUENCE [LARGE SCALE GENOMIC DNA]</scope>
    <source>
        <strain evidence="12 13">DSM 6540</strain>
    </source>
</reference>
<evidence type="ECO:0000256" key="8">
    <source>
        <dbReference type="ARBA" id="ARBA00023315"/>
    </source>
</evidence>
<feature type="active site" evidence="9">
    <location>
        <position position="256"/>
    </location>
</feature>
<evidence type="ECO:0000259" key="10">
    <source>
        <dbReference type="Pfam" id="PF08541"/>
    </source>
</evidence>
<name>F7NER5_9FIRM</name>
<dbReference type="InterPro" id="IPR013751">
    <property type="entry name" value="ACP_syn_III_N"/>
</dbReference>
<dbReference type="EC" id="2.3.1.180" evidence="9"/>
<evidence type="ECO:0000256" key="3">
    <source>
        <dbReference type="ARBA" id="ARBA00022516"/>
    </source>
</evidence>
<dbReference type="NCBIfam" id="NF006829">
    <property type="entry name" value="PRK09352.1"/>
    <property type="match status" value="1"/>
</dbReference>
<dbReference type="InterPro" id="IPR013747">
    <property type="entry name" value="ACP_syn_III_C"/>
</dbReference>
<organism evidence="12 13">
    <name type="scientific">Acetonema longum DSM 6540</name>
    <dbReference type="NCBI Taxonomy" id="1009370"/>
    <lineage>
        <taxon>Bacteria</taxon>
        <taxon>Bacillati</taxon>
        <taxon>Bacillota</taxon>
        <taxon>Negativicutes</taxon>
        <taxon>Acetonemataceae</taxon>
        <taxon>Acetonema</taxon>
    </lineage>
</organism>
<feature type="active site" evidence="9">
    <location>
        <position position="116"/>
    </location>
</feature>
<dbReference type="GO" id="GO:0004315">
    <property type="term" value="F:3-oxoacyl-[acyl-carrier-protein] synthase activity"/>
    <property type="evidence" value="ECO:0007669"/>
    <property type="project" value="InterPro"/>
</dbReference>
<comment type="domain">
    <text evidence="9">The last Arg residue of the ACP-binding site is essential for the weak association between ACP/AcpP and FabH.</text>
</comment>
<evidence type="ECO:0000259" key="11">
    <source>
        <dbReference type="Pfam" id="PF08545"/>
    </source>
</evidence>
<keyword evidence="13" id="KW-1185">Reference proteome</keyword>
<dbReference type="CDD" id="cd00830">
    <property type="entry name" value="KAS_III"/>
    <property type="match status" value="1"/>
</dbReference>